<reference evidence="1" key="2">
    <citation type="journal article" date="2015" name="Data Brief">
        <title>Shoot transcriptome of the giant reed, Arundo donax.</title>
        <authorList>
            <person name="Barrero R.A."/>
            <person name="Guerrero F.D."/>
            <person name="Moolhuijzen P."/>
            <person name="Goolsby J.A."/>
            <person name="Tidwell J."/>
            <person name="Bellgard S.E."/>
            <person name="Bellgard M.I."/>
        </authorList>
    </citation>
    <scope>NUCLEOTIDE SEQUENCE</scope>
    <source>
        <tissue evidence="1">Shoot tissue taken approximately 20 cm above the soil surface</tissue>
    </source>
</reference>
<sequence length="33" mass="3746">MIPETDASFNFGFFSYIKGASFESQSLRKTLLL</sequence>
<dbReference type="EMBL" id="GBRH01163255">
    <property type="protein sequence ID" value="JAE34641.1"/>
    <property type="molecule type" value="Transcribed_RNA"/>
</dbReference>
<evidence type="ECO:0000313" key="1">
    <source>
        <dbReference type="EMBL" id="JAE34641.1"/>
    </source>
</evidence>
<dbReference type="AlphaFoldDB" id="A0A0A9HIH3"/>
<name>A0A0A9HIH3_ARUDO</name>
<organism evidence="1">
    <name type="scientific">Arundo donax</name>
    <name type="common">Giant reed</name>
    <name type="synonym">Donax arundinaceus</name>
    <dbReference type="NCBI Taxonomy" id="35708"/>
    <lineage>
        <taxon>Eukaryota</taxon>
        <taxon>Viridiplantae</taxon>
        <taxon>Streptophyta</taxon>
        <taxon>Embryophyta</taxon>
        <taxon>Tracheophyta</taxon>
        <taxon>Spermatophyta</taxon>
        <taxon>Magnoliopsida</taxon>
        <taxon>Liliopsida</taxon>
        <taxon>Poales</taxon>
        <taxon>Poaceae</taxon>
        <taxon>PACMAD clade</taxon>
        <taxon>Arundinoideae</taxon>
        <taxon>Arundineae</taxon>
        <taxon>Arundo</taxon>
    </lineage>
</organism>
<accession>A0A0A9HIH3</accession>
<protein>
    <submittedName>
        <fullName evidence="1">Uncharacterized protein</fullName>
    </submittedName>
</protein>
<proteinExistence type="predicted"/>
<reference evidence="1" key="1">
    <citation type="submission" date="2014-09" db="EMBL/GenBank/DDBJ databases">
        <authorList>
            <person name="Magalhaes I.L.F."/>
            <person name="Oliveira U."/>
            <person name="Santos F.R."/>
            <person name="Vidigal T.H.D.A."/>
            <person name="Brescovit A.D."/>
            <person name="Santos A.J."/>
        </authorList>
    </citation>
    <scope>NUCLEOTIDE SEQUENCE</scope>
    <source>
        <tissue evidence="1">Shoot tissue taken approximately 20 cm above the soil surface</tissue>
    </source>
</reference>